<proteinExistence type="predicted"/>
<gene>
    <name evidence="1" type="ORF">RHSIM_Rhsim12G0107200</name>
</gene>
<evidence type="ECO:0000313" key="2">
    <source>
        <dbReference type="Proteomes" id="UP000626092"/>
    </source>
</evidence>
<comment type="caution">
    <text evidence="1">The sequence shown here is derived from an EMBL/GenBank/DDBJ whole genome shotgun (WGS) entry which is preliminary data.</text>
</comment>
<evidence type="ECO:0000313" key="1">
    <source>
        <dbReference type="EMBL" id="KAF7124990.1"/>
    </source>
</evidence>
<dbReference type="AlphaFoldDB" id="A0A834G4X1"/>
<reference evidence="1" key="1">
    <citation type="submission" date="2019-11" db="EMBL/GenBank/DDBJ databases">
        <authorList>
            <person name="Liu Y."/>
            <person name="Hou J."/>
            <person name="Li T.-Q."/>
            <person name="Guan C.-H."/>
            <person name="Wu X."/>
            <person name="Wu H.-Z."/>
            <person name="Ling F."/>
            <person name="Zhang R."/>
            <person name="Shi X.-G."/>
            <person name="Ren J.-P."/>
            <person name="Chen E.-F."/>
            <person name="Sun J.-M."/>
        </authorList>
    </citation>
    <scope>NUCLEOTIDE SEQUENCE</scope>
    <source>
        <strain evidence="1">Adult_tree_wgs_1</strain>
        <tissue evidence="1">Leaves</tissue>
    </source>
</reference>
<keyword evidence="2" id="KW-1185">Reference proteome</keyword>
<name>A0A834G4X1_RHOSS</name>
<protein>
    <submittedName>
        <fullName evidence="1">Uncharacterized protein</fullName>
    </submittedName>
</protein>
<dbReference type="EMBL" id="WJXA01000012">
    <property type="protein sequence ID" value="KAF7124990.1"/>
    <property type="molecule type" value="Genomic_DNA"/>
</dbReference>
<organism evidence="1 2">
    <name type="scientific">Rhododendron simsii</name>
    <name type="common">Sims's rhododendron</name>
    <dbReference type="NCBI Taxonomy" id="118357"/>
    <lineage>
        <taxon>Eukaryota</taxon>
        <taxon>Viridiplantae</taxon>
        <taxon>Streptophyta</taxon>
        <taxon>Embryophyta</taxon>
        <taxon>Tracheophyta</taxon>
        <taxon>Spermatophyta</taxon>
        <taxon>Magnoliopsida</taxon>
        <taxon>eudicotyledons</taxon>
        <taxon>Gunneridae</taxon>
        <taxon>Pentapetalae</taxon>
        <taxon>asterids</taxon>
        <taxon>Ericales</taxon>
        <taxon>Ericaceae</taxon>
        <taxon>Ericoideae</taxon>
        <taxon>Rhodoreae</taxon>
        <taxon>Rhododendron</taxon>
    </lineage>
</organism>
<dbReference type="OrthoDB" id="10333912at2759"/>
<accession>A0A834G4X1</accession>
<dbReference type="Proteomes" id="UP000626092">
    <property type="component" value="Unassembled WGS sequence"/>
</dbReference>
<sequence>MEIVNQTLRWRILFFGFYPRMENADQWLAVHGIKSEPLRLKQNILLDELGGESHQPLFVEHTLFNLVWKSVLSKNGITRTPMGLLWNIAKELVLKLSGCYVSSMGESKRGDSASLLHKILEDIRACLCAWGKVPNRPAYVSGSIQMHAGEEFGALPFDIPQSVNNYSQILPHDDGKGKAESHSSFSSCLVVGGSGTNKSPRLMARSSLGNICKGLLVLASIE</sequence>